<evidence type="ECO:0000256" key="1">
    <source>
        <dbReference type="SAM" id="Phobius"/>
    </source>
</evidence>
<keyword evidence="1" id="KW-0472">Membrane</keyword>
<organism evidence="3">
    <name type="scientific">Ganoderma boninense</name>
    <dbReference type="NCBI Taxonomy" id="34458"/>
    <lineage>
        <taxon>Eukaryota</taxon>
        <taxon>Fungi</taxon>
        <taxon>Dikarya</taxon>
        <taxon>Basidiomycota</taxon>
        <taxon>Agaricomycotina</taxon>
        <taxon>Agaricomycetes</taxon>
        <taxon>Polyporales</taxon>
        <taxon>Polyporaceae</taxon>
        <taxon>Ganoderma</taxon>
    </lineage>
</organism>
<dbReference type="InterPro" id="IPR045339">
    <property type="entry name" value="DUF6534"/>
</dbReference>
<accession>A0A5K1JSN3</accession>
<evidence type="ECO:0000259" key="2">
    <source>
        <dbReference type="Pfam" id="PF20152"/>
    </source>
</evidence>
<dbReference type="EMBL" id="LR724160">
    <property type="protein sequence ID" value="VWO94701.1"/>
    <property type="molecule type" value="Genomic_DNA"/>
</dbReference>
<feature type="transmembrane region" description="Helical" evidence="1">
    <location>
        <begin position="34"/>
        <end position="56"/>
    </location>
</feature>
<protein>
    <submittedName>
        <fullName evidence="3">Atg26p</fullName>
    </submittedName>
</protein>
<name>A0A5K1JSN3_9APHY</name>
<reference evidence="3" key="1">
    <citation type="submission" date="2019-10" db="EMBL/GenBank/DDBJ databases">
        <authorList>
            <person name="Nor Muhammad N."/>
        </authorList>
    </citation>
    <scope>NUCLEOTIDE SEQUENCE</scope>
</reference>
<evidence type="ECO:0000313" key="3">
    <source>
        <dbReference type="EMBL" id="VWO94701.1"/>
    </source>
</evidence>
<keyword evidence="1" id="KW-0812">Transmembrane</keyword>
<keyword evidence="1" id="KW-1133">Transmembrane helix</keyword>
<gene>
    <name evidence="3" type="primary">G4N8A1</name>
</gene>
<dbReference type="AlphaFoldDB" id="A0A5K1JSN3"/>
<feature type="domain" description="DUF6534" evidence="2">
    <location>
        <begin position="41"/>
        <end position="97"/>
    </location>
</feature>
<sequence>MLWKCAGFGLAIAFTVKAFQTPIWTEFSRYSSWISVILGIAVVVDTILAAVLVVVLHRSRTGFEATNSLLDTLITYTVTTGALTDLFNILGFVFGPSNSPGIAPPIEGIEIKVEKRYTYTYTTESGRVVEIPDLERGEER</sequence>
<dbReference type="Pfam" id="PF20152">
    <property type="entry name" value="DUF6534"/>
    <property type="match status" value="1"/>
</dbReference>
<proteinExistence type="predicted"/>